<comment type="function">
    <text evidence="1">Putative transcription factor.</text>
</comment>
<dbReference type="OMA" id="GSYVEMQ"/>
<dbReference type="Proteomes" id="UP000195402">
    <property type="component" value="Unassembled WGS sequence"/>
</dbReference>
<dbReference type="EMBL" id="MVGT01004289">
    <property type="protein sequence ID" value="OVA00622.1"/>
    <property type="molecule type" value="Genomic_DNA"/>
</dbReference>
<accession>A0A200PQY7</accession>
<gene>
    <name evidence="9" type="ORF">BVC80_9085g31</name>
</gene>
<feature type="domain" description="RWP-RK" evidence="8">
    <location>
        <begin position="183"/>
        <end position="268"/>
    </location>
</feature>
<keyword evidence="4" id="KW-0238">DNA-binding</keyword>
<keyword evidence="3 7" id="KW-0175">Coiled coil</keyword>
<dbReference type="PROSITE" id="PS51519">
    <property type="entry name" value="RWP_RK"/>
    <property type="match status" value="1"/>
</dbReference>
<dbReference type="PANTHER" id="PTHR46373:SF12">
    <property type="entry name" value="PROTEIN RKD5"/>
    <property type="match status" value="1"/>
</dbReference>
<keyword evidence="10" id="KW-1185">Reference proteome</keyword>
<evidence type="ECO:0000256" key="6">
    <source>
        <dbReference type="ARBA" id="ARBA00023242"/>
    </source>
</evidence>
<proteinExistence type="predicted"/>
<evidence type="ECO:0000313" key="9">
    <source>
        <dbReference type="EMBL" id="OVA00622.1"/>
    </source>
</evidence>
<dbReference type="OrthoDB" id="6270329at2759"/>
<evidence type="ECO:0000256" key="2">
    <source>
        <dbReference type="ARBA" id="ARBA00023015"/>
    </source>
</evidence>
<reference evidence="9 10" key="1">
    <citation type="journal article" date="2017" name="Mol. Plant">
        <title>The Genome of Medicinal Plant Macleaya cordata Provides New Insights into Benzylisoquinoline Alkaloids Metabolism.</title>
        <authorList>
            <person name="Liu X."/>
            <person name="Liu Y."/>
            <person name="Huang P."/>
            <person name="Ma Y."/>
            <person name="Qing Z."/>
            <person name="Tang Q."/>
            <person name="Cao H."/>
            <person name="Cheng P."/>
            <person name="Zheng Y."/>
            <person name="Yuan Z."/>
            <person name="Zhou Y."/>
            <person name="Liu J."/>
            <person name="Tang Z."/>
            <person name="Zhuo Y."/>
            <person name="Zhang Y."/>
            <person name="Yu L."/>
            <person name="Huang J."/>
            <person name="Yang P."/>
            <person name="Peng Q."/>
            <person name="Zhang J."/>
            <person name="Jiang W."/>
            <person name="Zhang Z."/>
            <person name="Lin K."/>
            <person name="Ro D.K."/>
            <person name="Chen X."/>
            <person name="Xiong X."/>
            <person name="Shang Y."/>
            <person name="Huang S."/>
            <person name="Zeng J."/>
        </authorList>
    </citation>
    <scope>NUCLEOTIDE SEQUENCE [LARGE SCALE GENOMIC DNA]</scope>
    <source>
        <strain evidence="10">cv. BLH2017</strain>
        <tissue evidence="9">Root</tissue>
    </source>
</reference>
<evidence type="ECO:0000256" key="3">
    <source>
        <dbReference type="ARBA" id="ARBA00023054"/>
    </source>
</evidence>
<dbReference type="Pfam" id="PF02042">
    <property type="entry name" value="RWP-RK"/>
    <property type="match status" value="1"/>
</dbReference>
<protein>
    <submittedName>
        <fullName evidence="9">RWP-RK domain</fullName>
    </submittedName>
</protein>
<evidence type="ECO:0000256" key="1">
    <source>
        <dbReference type="ARBA" id="ARBA00004049"/>
    </source>
</evidence>
<evidence type="ECO:0000259" key="8">
    <source>
        <dbReference type="PROSITE" id="PS51519"/>
    </source>
</evidence>
<evidence type="ECO:0000256" key="4">
    <source>
        <dbReference type="ARBA" id="ARBA00023125"/>
    </source>
</evidence>
<evidence type="ECO:0000313" key="10">
    <source>
        <dbReference type="Proteomes" id="UP000195402"/>
    </source>
</evidence>
<comment type="caution">
    <text evidence="9">The sequence shown here is derived from an EMBL/GenBank/DDBJ whole genome shotgun (WGS) entry which is preliminary data.</text>
</comment>
<dbReference type="AlphaFoldDB" id="A0A200PQY7"/>
<feature type="coiled-coil region" evidence="7">
    <location>
        <begin position="245"/>
        <end position="272"/>
    </location>
</feature>
<evidence type="ECO:0000256" key="5">
    <source>
        <dbReference type="ARBA" id="ARBA00023163"/>
    </source>
</evidence>
<sequence>MESSKSPLLSALAVFRNVLNEELIRSVHVYQFEDGKEKGVEREFMFSPGSYVEVVVSHPLLKLSRIELSKLFEGQVIGLWFCILAFDANNPSVSLSIPSILVISRNPKLRAIPALADDLEKVFHLSCRTENKETSQFGTKGMAEESHSIRVLPMFSQDLNCLPYPNAAPRLLENLQQNGAVVSDTVVKKKKRAATEHIARIDLADLAKYFDLPIAEASRNLKVGLTVLKRKCRELGIPRWPHRKIKSLDTLIHNLQEEAKRQERENKAAAAMAVIKRQRMLEREKEGIERKPFMEIQTETKRFRQDVFKRRHRARVVNRKC</sequence>
<dbReference type="STRING" id="56857.A0A200PQY7"/>
<dbReference type="InterPro" id="IPR003035">
    <property type="entry name" value="RWP-RK_dom"/>
</dbReference>
<name>A0A200PQY7_MACCD</name>
<dbReference type="GO" id="GO:0003677">
    <property type="term" value="F:DNA binding"/>
    <property type="evidence" value="ECO:0007669"/>
    <property type="project" value="UniProtKB-KW"/>
</dbReference>
<dbReference type="GO" id="GO:0003700">
    <property type="term" value="F:DNA-binding transcription factor activity"/>
    <property type="evidence" value="ECO:0007669"/>
    <property type="project" value="InterPro"/>
</dbReference>
<dbReference type="InterPro" id="IPR044607">
    <property type="entry name" value="RKD-like"/>
</dbReference>
<dbReference type="InParanoid" id="A0A200PQY7"/>
<evidence type="ECO:0000256" key="7">
    <source>
        <dbReference type="SAM" id="Coils"/>
    </source>
</evidence>
<dbReference type="PANTHER" id="PTHR46373">
    <property type="entry name" value="PROTEIN RKD4"/>
    <property type="match status" value="1"/>
</dbReference>
<keyword evidence="5" id="KW-0804">Transcription</keyword>
<keyword evidence="6" id="KW-0539">Nucleus</keyword>
<organism evidence="9 10">
    <name type="scientific">Macleaya cordata</name>
    <name type="common">Five-seeded plume-poppy</name>
    <name type="synonym">Bocconia cordata</name>
    <dbReference type="NCBI Taxonomy" id="56857"/>
    <lineage>
        <taxon>Eukaryota</taxon>
        <taxon>Viridiplantae</taxon>
        <taxon>Streptophyta</taxon>
        <taxon>Embryophyta</taxon>
        <taxon>Tracheophyta</taxon>
        <taxon>Spermatophyta</taxon>
        <taxon>Magnoliopsida</taxon>
        <taxon>Ranunculales</taxon>
        <taxon>Papaveraceae</taxon>
        <taxon>Papaveroideae</taxon>
        <taxon>Macleaya</taxon>
    </lineage>
</organism>
<keyword evidence="2" id="KW-0805">Transcription regulation</keyword>